<accession>A0A9P7GQW1</accession>
<keyword evidence="2" id="KW-1185">Reference proteome</keyword>
<dbReference type="AlphaFoldDB" id="A0A9P7GQW1"/>
<comment type="caution">
    <text evidence="1">The sequence shown here is derived from an EMBL/GenBank/DDBJ whole genome shotgun (WGS) entry which is preliminary data.</text>
</comment>
<gene>
    <name evidence="1" type="ORF">H0H81_003822</name>
</gene>
<evidence type="ECO:0000313" key="1">
    <source>
        <dbReference type="EMBL" id="KAG5654364.1"/>
    </source>
</evidence>
<dbReference type="EMBL" id="JABCKI010000010">
    <property type="protein sequence ID" value="KAG5654364.1"/>
    <property type="molecule type" value="Genomic_DNA"/>
</dbReference>
<name>A0A9P7GQW1_9AGAR</name>
<reference evidence="1" key="2">
    <citation type="submission" date="2021-10" db="EMBL/GenBank/DDBJ databases">
        <title>Phylogenomics reveals ancestral predisposition of the termite-cultivated fungus Termitomyces towards a domesticated lifestyle.</title>
        <authorList>
            <person name="Auxier B."/>
            <person name="Grum-Grzhimaylo A."/>
            <person name="Cardenas M.E."/>
            <person name="Lodge J.D."/>
            <person name="Laessoe T."/>
            <person name="Pedersen O."/>
            <person name="Smith M.E."/>
            <person name="Kuyper T.W."/>
            <person name="Franco-Molano E.A."/>
            <person name="Baroni T.J."/>
            <person name="Aanen D.K."/>
        </authorList>
    </citation>
    <scope>NUCLEOTIDE SEQUENCE</scope>
    <source>
        <strain evidence="1">D49</strain>
    </source>
</reference>
<dbReference type="Proteomes" id="UP000717328">
    <property type="component" value="Unassembled WGS sequence"/>
</dbReference>
<reference evidence="1" key="1">
    <citation type="submission" date="2021-02" db="EMBL/GenBank/DDBJ databases">
        <authorList>
            <person name="Nieuwenhuis M."/>
            <person name="Van De Peppel L.J.J."/>
        </authorList>
    </citation>
    <scope>NUCLEOTIDE SEQUENCE</scope>
    <source>
        <strain evidence="1">D49</strain>
    </source>
</reference>
<evidence type="ECO:0000313" key="2">
    <source>
        <dbReference type="Proteomes" id="UP000717328"/>
    </source>
</evidence>
<sequence>MVLADAKLKGLPDTFVAVLNTKYHNEDRDALLSAGIEDLEIFVFYLIADILPGFRHRIPFTKIFTSVLIEDAALAARMRRAPKVPEALRGPDVTDKEFADEFRRAFGRCRYYYDREHRSKTITDLIFHQTILGTMYGY</sequence>
<proteinExistence type="predicted"/>
<organism evidence="1 2">
    <name type="scientific">Sphagnurus paluster</name>
    <dbReference type="NCBI Taxonomy" id="117069"/>
    <lineage>
        <taxon>Eukaryota</taxon>
        <taxon>Fungi</taxon>
        <taxon>Dikarya</taxon>
        <taxon>Basidiomycota</taxon>
        <taxon>Agaricomycotina</taxon>
        <taxon>Agaricomycetes</taxon>
        <taxon>Agaricomycetidae</taxon>
        <taxon>Agaricales</taxon>
        <taxon>Tricholomatineae</taxon>
        <taxon>Lyophyllaceae</taxon>
        <taxon>Sphagnurus</taxon>
    </lineage>
</organism>
<protein>
    <submittedName>
        <fullName evidence="1">Uncharacterized protein</fullName>
    </submittedName>
</protein>